<evidence type="ECO:0008006" key="3">
    <source>
        <dbReference type="Google" id="ProtNLM"/>
    </source>
</evidence>
<proteinExistence type="predicted"/>
<sequence length="272" mass="30711">MSAAMSGLLEECGVPPEKRQKLSDGMEGFMTKLVDNAIQQAVDASDTRWDARCEELMIRFMAQVDAKIAESEKRTDVKFEELMRRLTLVEVKGYITDWSKRNELALTRTEMKMWVESMVAQVGEEVKTLIDVQATLNSGSRVLFTRVDVCLVQAAVRDDAWKVKKEIDMLISKGGCKIRSLDPYVIVEPSPERRPYLQAGGRFLGYLEKHGVSKVNVKAEWGPPLRVYDIRGARPAQLAQFDTLTGWSLQQAALESLIPDVQVEQVMADLRK</sequence>
<name>A0ABN9VJV5_9DINO</name>
<dbReference type="EMBL" id="CAUYUJ010017294">
    <property type="protein sequence ID" value="CAK0873552.1"/>
    <property type="molecule type" value="Genomic_DNA"/>
</dbReference>
<protein>
    <recommendedName>
        <fullName evidence="3">DNA-directed DNA polymerase</fullName>
    </recommendedName>
</protein>
<organism evidence="1 2">
    <name type="scientific">Prorocentrum cordatum</name>
    <dbReference type="NCBI Taxonomy" id="2364126"/>
    <lineage>
        <taxon>Eukaryota</taxon>
        <taxon>Sar</taxon>
        <taxon>Alveolata</taxon>
        <taxon>Dinophyceae</taxon>
        <taxon>Prorocentrales</taxon>
        <taxon>Prorocentraceae</taxon>
        <taxon>Prorocentrum</taxon>
    </lineage>
</organism>
<accession>A0ABN9VJV5</accession>
<evidence type="ECO:0000313" key="1">
    <source>
        <dbReference type="EMBL" id="CAK0873552.1"/>
    </source>
</evidence>
<evidence type="ECO:0000313" key="2">
    <source>
        <dbReference type="Proteomes" id="UP001189429"/>
    </source>
</evidence>
<reference evidence="1" key="1">
    <citation type="submission" date="2023-10" db="EMBL/GenBank/DDBJ databases">
        <authorList>
            <person name="Chen Y."/>
            <person name="Shah S."/>
            <person name="Dougan E. K."/>
            <person name="Thang M."/>
            <person name="Chan C."/>
        </authorList>
    </citation>
    <scope>NUCLEOTIDE SEQUENCE [LARGE SCALE GENOMIC DNA]</scope>
</reference>
<gene>
    <name evidence="1" type="ORF">PCOR1329_LOCUS58740</name>
</gene>
<keyword evidence="2" id="KW-1185">Reference proteome</keyword>
<dbReference type="Proteomes" id="UP001189429">
    <property type="component" value="Unassembled WGS sequence"/>
</dbReference>
<comment type="caution">
    <text evidence="1">The sequence shown here is derived from an EMBL/GenBank/DDBJ whole genome shotgun (WGS) entry which is preliminary data.</text>
</comment>